<keyword evidence="9" id="KW-1185">Reference proteome</keyword>
<dbReference type="STRING" id="4432.A0A1U7ZM59"/>
<evidence type="ECO:0000256" key="6">
    <source>
        <dbReference type="ARBA" id="ARBA00023136"/>
    </source>
</evidence>
<keyword evidence="2 8" id="KW-0812">Transmembrane</keyword>
<keyword evidence="4 8" id="KW-1133">Transmembrane helix</keyword>
<gene>
    <name evidence="10" type="primary">LOC104592108</name>
</gene>
<feature type="region of interest" description="Disordered" evidence="7">
    <location>
        <begin position="569"/>
        <end position="610"/>
    </location>
</feature>
<dbReference type="PROSITE" id="PS50088">
    <property type="entry name" value="ANK_REPEAT"/>
    <property type="match status" value="5"/>
</dbReference>
<dbReference type="GeneID" id="104592108"/>
<evidence type="ECO:0000256" key="4">
    <source>
        <dbReference type="ARBA" id="ARBA00022989"/>
    </source>
</evidence>
<evidence type="ECO:0000256" key="7">
    <source>
        <dbReference type="SAM" id="MobiDB-lite"/>
    </source>
</evidence>
<evidence type="ECO:0000313" key="10">
    <source>
        <dbReference type="RefSeq" id="XP_010249609.1"/>
    </source>
</evidence>
<evidence type="ECO:0000256" key="2">
    <source>
        <dbReference type="ARBA" id="ARBA00022692"/>
    </source>
</evidence>
<dbReference type="Pfam" id="PF00023">
    <property type="entry name" value="Ank"/>
    <property type="match status" value="1"/>
</dbReference>
<sequence length="610" mass="67177">MDRRFYEAALRGDVSAFLNLVGEDENIIEQTSVRSFNTVLHIAAKFGHLELAAEIIKLRPKMVWAENEKMETPLHEACREGHFSLMEVLLEADPWVAARKNCDGETVLSVACGRGQLNVVEHLLTYRWLLMLEDNGGTTSLHVAASAGHLEIVKELLNARPDFAQKRDLQGCSPLHLACSKGHLEVTREFLRLDPDLSSLQDNEGRTPLHSAAIKGKVGIIDEILSTSLQSAKMVTKYGETVLHVAVRNNQYDAIRYLVENLDVADLLNFPDNDGNTILHIASAGKLRGMVMFLVNKTSIDVNALNRKGLTALDVVENSGNSNSGALALIPTLEDAGGKRCDQLPPRSPAVQQTTKKNDSGALQKNNLNGPSSWSKKILESPAASSHRRRRHLRGRREKQVELHNDSLRNVRNTITVVAVLIATVAYSGGITPPGGVYQDGDLIGKATMARKTPFKVFMVCNNVALFLSLGIVIVLVSVIPFRRKSMTKLLVVTHKTMWASVSFMAAAYIAASWVILPSAGNKGKGTRWVLVTLISIGAGCFISIFAGLGVMLARHTLKKWELRDKRRKKDSPHSSISRVDDELRLKHGSHNNSSYSDMESSEKDGMYPF</sequence>
<dbReference type="OMA" id="LEYKMHI"/>
<dbReference type="Pfam" id="PF13962">
    <property type="entry name" value="PGG"/>
    <property type="match status" value="1"/>
</dbReference>
<keyword evidence="3" id="KW-0677">Repeat</keyword>
<feature type="transmembrane region" description="Helical" evidence="8">
    <location>
        <begin position="498"/>
        <end position="517"/>
    </location>
</feature>
<dbReference type="eggNOG" id="KOG0504">
    <property type="taxonomic scope" value="Eukaryota"/>
</dbReference>
<dbReference type="OrthoDB" id="20872at2759"/>
<evidence type="ECO:0000256" key="3">
    <source>
        <dbReference type="ARBA" id="ARBA00022737"/>
    </source>
</evidence>
<dbReference type="Proteomes" id="UP000189703">
    <property type="component" value="Unplaced"/>
</dbReference>
<dbReference type="AlphaFoldDB" id="A0A1U7ZM59"/>
<reference evidence="10" key="1">
    <citation type="submission" date="2025-08" db="UniProtKB">
        <authorList>
            <consortium name="RefSeq"/>
        </authorList>
    </citation>
    <scope>IDENTIFICATION</scope>
</reference>
<keyword evidence="6 8" id="KW-0472">Membrane</keyword>
<dbReference type="FunCoup" id="A0A1U7ZM59">
    <property type="interactions" value="113"/>
</dbReference>
<dbReference type="InterPro" id="IPR002110">
    <property type="entry name" value="Ankyrin_rpt"/>
</dbReference>
<evidence type="ECO:0000256" key="1">
    <source>
        <dbReference type="ARBA" id="ARBA00004141"/>
    </source>
</evidence>
<dbReference type="InterPro" id="IPR026961">
    <property type="entry name" value="PGG_dom"/>
</dbReference>
<comment type="subcellular location">
    <subcellularLocation>
        <location evidence="1">Membrane</location>
        <topology evidence="1">Multi-pass membrane protein</topology>
    </subcellularLocation>
</comment>
<dbReference type="Pfam" id="PF12796">
    <property type="entry name" value="Ank_2"/>
    <property type="match status" value="3"/>
</dbReference>
<feature type="transmembrane region" description="Helical" evidence="8">
    <location>
        <begin position="529"/>
        <end position="554"/>
    </location>
</feature>
<dbReference type="SMART" id="SM00248">
    <property type="entry name" value="ANK"/>
    <property type="match status" value="8"/>
</dbReference>
<feature type="compositionally biased region" description="Basic residues" evidence="7">
    <location>
        <begin position="386"/>
        <end position="397"/>
    </location>
</feature>
<feature type="region of interest" description="Disordered" evidence="7">
    <location>
        <begin position="338"/>
        <end position="399"/>
    </location>
</feature>
<dbReference type="GO" id="GO:0005886">
    <property type="term" value="C:plasma membrane"/>
    <property type="evidence" value="ECO:0000318"/>
    <property type="project" value="GO_Central"/>
</dbReference>
<feature type="transmembrane region" description="Helical" evidence="8">
    <location>
        <begin position="457"/>
        <end position="477"/>
    </location>
</feature>
<dbReference type="PANTHER" id="PTHR24186">
    <property type="entry name" value="PROTEIN PHOSPHATASE 1 REGULATORY SUBUNIT"/>
    <property type="match status" value="1"/>
</dbReference>
<keyword evidence="5" id="KW-0040">ANK repeat</keyword>
<dbReference type="SUPFAM" id="SSF48403">
    <property type="entry name" value="Ankyrin repeat"/>
    <property type="match status" value="1"/>
</dbReference>
<accession>A0A1U7ZM59</accession>
<protein>
    <submittedName>
        <fullName evidence="10">Ankyrin repeat-containing protein At2g01680-like</fullName>
    </submittedName>
</protein>
<organism evidence="9 10">
    <name type="scientific">Nelumbo nucifera</name>
    <name type="common">Sacred lotus</name>
    <dbReference type="NCBI Taxonomy" id="4432"/>
    <lineage>
        <taxon>Eukaryota</taxon>
        <taxon>Viridiplantae</taxon>
        <taxon>Streptophyta</taxon>
        <taxon>Embryophyta</taxon>
        <taxon>Tracheophyta</taxon>
        <taxon>Spermatophyta</taxon>
        <taxon>Magnoliopsida</taxon>
        <taxon>Proteales</taxon>
        <taxon>Nelumbonaceae</taxon>
        <taxon>Nelumbo</taxon>
    </lineage>
</organism>
<dbReference type="KEGG" id="nnu:104592108"/>
<dbReference type="PANTHER" id="PTHR24186:SF38">
    <property type="entry name" value="ANKYRIN REPEAT FAMILY PROTEIN"/>
    <property type="match status" value="1"/>
</dbReference>
<dbReference type="Gene3D" id="1.25.40.20">
    <property type="entry name" value="Ankyrin repeat-containing domain"/>
    <property type="match status" value="2"/>
</dbReference>
<evidence type="ECO:0000256" key="5">
    <source>
        <dbReference type="ARBA" id="ARBA00023043"/>
    </source>
</evidence>
<proteinExistence type="predicted"/>
<evidence type="ECO:0000313" key="9">
    <source>
        <dbReference type="Proteomes" id="UP000189703"/>
    </source>
</evidence>
<feature type="compositionally biased region" description="Basic and acidic residues" evidence="7">
    <location>
        <begin position="601"/>
        <end position="610"/>
    </location>
</feature>
<evidence type="ECO:0000256" key="8">
    <source>
        <dbReference type="SAM" id="Phobius"/>
    </source>
</evidence>
<dbReference type="InterPro" id="IPR036770">
    <property type="entry name" value="Ankyrin_rpt-contain_sf"/>
</dbReference>
<dbReference type="RefSeq" id="XP_010249609.1">
    <property type="nucleotide sequence ID" value="XM_010251307.1"/>
</dbReference>
<dbReference type="PROSITE" id="PS50297">
    <property type="entry name" value="ANK_REP_REGION"/>
    <property type="match status" value="5"/>
</dbReference>
<name>A0A1U7ZM59_NELNU</name>
<feature type="compositionally biased region" description="Polar residues" evidence="7">
    <location>
        <begin position="350"/>
        <end position="375"/>
    </location>
</feature>